<reference evidence="8 9" key="1">
    <citation type="submission" date="2017-04" db="EMBL/GenBank/DDBJ databases">
        <title>Genome Sequence of the Model Brown-Rot Fungus Postia placenta SB12.</title>
        <authorList>
            <consortium name="DOE Joint Genome Institute"/>
            <person name="Gaskell J."/>
            <person name="Kersten P."/>
            <person name="Larrondo L.F."/>
            <person name="Canessa P."/>
            <person name="Martinez D."/>
            <person name="Hibbett D."/>
            <person name="Schmoll M."/>
            <person name="Kubicek C.P."/>
            <person name="Martinez A.T."/>
            <person name="Yadav J."/>
            <person name="Master E."/>
            <person name="Magnuson J.K."/>
            <person name="James T."/>
            <person name="Yaver D."/>
            <person name="Berka R."/>
            <person name="Labutti K."/>
            <person name="Lipzen A."/>
            <person name="Aerts A."/>
            <person name="Barry K."/>
            <person name="Henrissat B."/>
            <person name="Blanchette R."/>
            <person name="Grigoriev I."/>
            <person name="Cullen D."/>
        </authorList>
    </citation>
    <scope>NUCLEOTIDE SEQUENCE [LARGE SCALE GENOMIC DNA]</scope>
    <source>
        <strain evidence="8 9">MAD-698-R-SB12</strain>
    </source>
</reference>
<dbReference type="PANTHER" id="PTHR31845:SF19">
    <property type="entry name" value="TRANSCRIPTION FACTOR DOMAIN-CONTAINING PROTEIN"/>
    <property type="match status" value="1"/>
</dbReference>
<dbReference type="GO" id="GO:0008270">
    <property type="term" value="F:zinc ion binding"/>
    <property type="evidence" value="ECO:0007669"/>
    <property type="project" value="InterPro"/>
</dbReference>
<gene>
    <name evidence="8" type="ORF">POSPLADRAFT_1184647</name>
</gene>
<dbReference type="OrthoDB" id="39175at2759"/>
<dbReference type="GO" id="GO:0006351">
    <property type="term" value="P:DNA-templated transcription"/>
    <property type="evidence" value="ECO:0007669"/>
    <property type="project" value="InterPro"/>
</dbReference>
<dbReference type="EMBL" id="KZ110603">
    <property type="protein sequence ID" value="OSX58951.1"/>
    <property type="molecule type" value="Genomic_DNA"/>
</dbReference>
<evidence type="ECO:0000256" key="3">
    <source>
        <dbReference type="ARBA" id="ARBA00023125"/>
    </source>
</evidence>
<keyword evidence="4" id="KW-0804">Transcription</keyword>
<evidence type="ECO:0000313" key="8">
    <source>
        <dbReference type="EMBL" id="OSX58951.1"/>
    </source>
</evidence>
<keyword evidence="3" id="KW-0238">DNA-binding</keyword>
<evidence type="ECO:0000313" key="9">
    <source>
        <dbReference type="Proteomes" id="UP000194127"/>
    </source>
</evidence>
<evidence type="ECO:0000256" key="2">
    <source>
        <dbReference type="ARBA" id="ARBA00023015"/>
    </source>
</evidence>
<sequence>MGGPSVTMDMLGDGGSGESAPASDDEGEYELYVEDVDAEDGIGAAAGDAESLFGEEPRGAFSRESTEVPAPTRRGHGKLASVPNESVPFGLFRELAITKRRRRRPSRSVSEVGEEDASDVGLANDDYFRPSPAPERPIVDERQQPAILRNGIITPAEAEKLFGIYYDYMNLSLSLLDPVLYTAQKTYWRSPFLFTVICAIASRYYAPRPELYEQAMKYARLAAGTALIGGQKTIEVVQAYILLSLYPVPARRWEDDRSFIYLGLAIRVATDLKLHYAINTKPENEHHAREILNRTRVWLNCFNLDRSTGSQYGQRPIIDNNDYVANHTEFWWNSSPYNMDGFDVHTCCYNAELKVMGEFRMRIYSNPNHPTGLNKVRFAWIEHFGRRTSD</sequence>
<dbReference type="PANTHER" id="PTHR31845">
    <property type="entry name" value="FINGER DOMAIN PROTEIN, PUTATIVE-RELATED"/>
    <property type="match status" value="1"/>
</dbReference>
<keyword evidence="2" id="KW-0805">Transcription regulation</keyword>
<keyword evidence="9" id="KW-1185">Reference proteome</keyword>
<evidence type="ECO:0000256" key="6">
    <source>
        <dbReference type="SAM" id="MobiDB-lite"/>
    </source>
</evidence>
<dbReference type="RefSeq" id="XP_024335745.1">
    <property type="nucleotide sequence ID" value="XM_024489094.1"/>
</dbReference>
<comment type="subcellular location">
    <subcellularLocation>
        <location evidence="1">Nucleus</location>
    </subcellularLocation>
</comment>
<name>A0A1X6MRE0_9APHY</name>
<dbReference type="InterPro" id="IPR051089">
    <property type="entry name" value="prtT"/>
</dbReference>
<dbReference type="GeneID" id="36334043"/>
<dbReference type="Proteomes" id="UP000194127">
    <property type="component" value="Unassembled WGS sequence"/>
</dbReference>
<evidence type="ECO:0000256" key="1">
    <source>
        <dbReference type="ARBA" id="ARBA00004123"/>
    </source>
</evidence>
<feature type="region of interest" description="Disordered" evidence="6">
    <location>
        <begin position="1"/>
        <end position="28"/>
    </location>
</feature>
<evidence type="ECO:0000256" key="4">
    <source>
        <dbReference type="ARBA" id="ARBA00023163"/>
    </source>
</evidence>
<organism evidence="8 9">
    <name type="scientific">Postia placenta MAD-698-R-SB12</name>
    <dbReference type="NCBI Taxonomy" id="670580"/>
    <lineage>
        <taxon>Eukaryota</taxon>
        <taxon>Fungi</taxon>
        <taxon>Dikarya</taxon>
        <taxon>Basidiomycota</taxon>
        <taxon>Agaricomycotina</taxon>
        <taxon>Agaricomycetes</taxon>
        <taxon>Polyporales</taxon>
        <taxon>Adustoporiaceae</taxon>
        <taxon>Rhodonia</taxon>
    </lineage>
</organism>
<dbReference type="InterPro" id="IPR007219">
    <property type="entry name" value="XnlR_reg_dom"/>
</dbReference>
<dbReference type="GO" id="GO:0000981">
    <property type="term" value="F:DNA-binding transcription factor activity, RNA polymerase II-specific"/>
    <property type="evidence" value="ECO:0007669"/>
    <property type="project" value="TreeGrafter"/>
</dbReference>
<dbReference type="CDD" id="cd12148">
    <property type="entry name" value="fungal_TF_MHR"/>
    <property type="match status" value="1"/>
</dbReference>
<dbReference type="Pfam" id="PF04082">
    <property type="entry name" value="Fungal_trans"/>
    <property type="match status" value="1"/>
</dbReference>
<dbReference type="GO" id="GO:0005634">
    <property type="term" value="C:nucleus"/>
    <property type="evidence" value="ECO:0007669"/>
    <property type="project" value="UniProtKB-SubCell"/>
</dbReference>
<dbReference type="SMART" id="SM00906">
    <property type="entry name" value="Fungal_trans"/>
    <property type="match status" value="1"/>
</dbReference>
<evidence type="ECO:0000256" key="5">
    <source>
        <dbReference type="ARBA" id="ARBA00023242"/>
    </source>
</evidence>
<dbReference type="AlphaFoldDB" id="A0A1X6MRE0"/>
<keyword evidence="5" id="KW-0539">Nucleus</keyword>
<feature type="region of interest" description="Disordered" evidence="6">
    <location>
        <begin position="48"/>
        <end position="80"/>
    </location>
</feature>
<protein>
    <recommendedName>
        <fullName evidence="7">Xylanolytic transcriptional activator regulatory domain-containing protein</fullName>
    </recommendedName>
</protein>
<feature type="domain" description="Xylanolytic transcriptional activator regulatory" evidence="7">
    <location>
        <begin position="258"/>
        <end position="336"/>
    </location>
</feature>
<dbReference type="STRING" id="670580.A0A1X6MRE0"/>
<proteinExistence type="predicted"/>
<feature type="region of interest" description="Disordered" evidence="6">
    <location>
        <begin position="103"/>
        <end position="125"/>
    </location>
</feature>
<evidence type="ECO:0000259" key="7">
    <source>
        <dbReference type="SMART" id="SM00906"/>
    </source>
</evidence>
<accession>A0A1X6MRE0</accession>
<dbReference type="GO" id="GO:0000976">
    <property type="term" value="F:transcription cis-regulatory region binding"/>
    <property type="evidence" value="ECO:0007669"/>
    <property type="project" value="TreeGrafter"/>
</dbReference>